<evidence type="ECO:0008006" key="3">
    <source>
        <dbReference type="Google" id="ProtNLM"/>
    </source>
</evidence>
<proteinExistence type="predicted"/>
<dbReference type="STRING" id="225164.V4BT62"/>
<dbReference type="AlphaFoldDB" id="V4BT62"/>
<evidence type="ECO:0000313" key="2">
    <source>
        <dbReference type="Proteomes" id="UP000030746"/>
    </source>
</evidence>
<dbReference type="EMBL" id="KB202094">
    <property type="protein sequence ID" value="ESO92299.1"/>
    <property type="molecule type" value="Genomic_DNA"/>
</dbReference>
<dbReference type="OMA" id="GNIADCN"/>
<protein>
    <recommendedName>
        <fullName evidence="3">Reverse transcriptase domain-containing protein</fullName>
    </recommendedName>
</protein>
<keyword evidence="2" id="KW-1185">Reference proteome</keyword>
<dbReference type="PANTHER" id="PTHR19446">
    <property type="entry name" value="REVERSE TRANSCRIPTASES"/>
    <property type="match status" value="1"/>
</dbReference>
<dbReference type="RefSeq" id="XP_009056865.1">
    <property type="nucleotide sequence ID" value="XM_009058617.1"/>
</dbReference>
<dbReference type="HOGENOM" id="CLU_118269_0_1_1"/>
<dbReference type="Proteomes" id="UP000030746">
    <property type="component" value="Unassembled WGS sequence"/>
</dbReference>
<organism evidence="1 2">
    <name type="scientific">Lottia gigantea</name>
    <name type="common">Giant owl limpet</name>
    <dbReference type="NCBI Taxonomy" id="225164"/>
    <lineage>
        <taxon>Eukaryota</taxon>
        <taxon>Metazoa</taxon>
        <taxon>Spiralia</taxon>
        <taxon>Lophotrochozoa</taxon>
        <taxon>Mollusca</taxon>
        <taxon>Gastropoda</taxon>
        <taxon>Patellogastropoda</taxon>
        <taxon>Lottioidea</taxon>
        <taxon>Lottiidae</taxon>
        <taxon>Lottia</taxon>
    </lineage>
</organism>
<evidence type="ECO:0000313" key="1">
    <source>
        <dbReference type="EMBL" id="ESO92299.1"/>
    </source>
</evidence>
<dbReference type="OrthoDB" id="6156827at2759"/>
<reference evidence="1 2" key="1">
    <citation type="journal article" date="2013" name="Nature">
        <title>Insights into bilaterian evolution from three spiralian genomes.</title>
        <authorList>
            <person name="Simakov O."/>
            <person name="Marletaz F."/>
            <person name="Cho S.J."/>
            <person name="Edsinger-Gonzales E."/>
            <person name="Havlak P."/>
            <person name="Hellsten U."/>
            <person name="Kuo D.H."/>
            <person name="Larsson T."/>
            <person name="Lv J."/>
            <person name="Arendt D."/>
            <person name="Savage R."/>
            <person name="Osoegawa K."/>
            <person name="de Jong P."/>
            <person name="Grimwood J."/>
            <person name="Chapman J.A."/>
            <person name="Shapiro H."/>
            <person name="Aerts A."/>
            <person name="Otillar R.P."/>
            <person name="Terry A.Y."/>
            <person name="Boore J.L."/>
            <person name="Grigoriev I.V."/>
            <person name="Lindberg D.R."/>
            <person name="Seaver E.C."/>
            <person name="Weisblat D.A."/>
            <person name="Putnam N.H."/>
            <person name="Rokhsar D.S."/>
        </authorList>
    </citation>
    <scope>NUCLEOTIDE SEQUENCE [LARGE SCALE GENOMIC DNA]</scope>
</reference>
<accession>V4BT62</accession>
<feature type="non-terminal residue" evidence="1">
    <location>
        <position position="1"/>
    </location>
</feature>
<dbReference type="CTD" id="20231893"/>
<dbReference type="KEGG" id="lgi:LOTGIDRAFT_120765"/>
<gene>
    <name evidence="1" type="ORF">LOTGIDRAFT_120765</name>
</gene>
<sequence>TIEEVTKAIHKLKCDKSCGPDQLWGEIFIEGCVILAPVLCSFFNIIFDTGCYPTEWSDIIIVPVPKKGNLNDTDNYRGISVMNIIAKLFSTILNFRLMKWSESNYKFDESQKVLLCIY</sequence>
<name>V4BT62_LOTGI</name>
<dbReference type="GeneID" id="20231893"/>